<dbReference type="EMBL" id="LAZR01000741">
    <property type="protein sequence ID" value="KKN59054.1"/>
    <property type="molecule type" value="Genomic_DNA"/>
</dbReference>
<evidence type="ECO:0000259" key="5">
    <source>
        <dbReference type="PROSITE" id="PS51206"/>
    </source>
</evidence>
<dbReference type="SUPFAM" id="SSF52540">
    <property type="entry name" value="P-loop containing nucleoside triphosphate hydrolases"/>
    <property type="match status" value="1"/>
</dbReference>
<feature type="domain" description="SF3 helicase" evidence="5">
    <location>
        <begin position="164"/>
        <end position="319"/>
    </location>
</feature>
<proteinExistence type="predicted"/>
<evidence type="ECO:0000256" key="4">
    <source>
        <dbReference type="SAM" id="MobiDB-lite"/>
    </source>
</evidence>
<evidence type="ECO:0000256" key="2">
    <source>
        <dbReference type="ARBA" id="ARBA00022801"/>
    </source>
</evidence>
<sequence length="490" mass="57356">MVWIPEKREVFTEEAPEEKPKKKRKLKQIFSRRGQIESFWKEQPFFYDKSKLFWLWDKEDKKWVRSDEVDFLNSIQESLGIETINSKTKSELISGFQQIGRKKCPKEMEKHWVQFKDMIYDIRTGGSFEATPEYFITNPIPYNVGKSDETPEIDKLLIEWVGEKYKQTLYEIMAYNISLNKFMQRIIALCGGGSNGKGTFIKLNYKFLGKDNCVSSEIKTLSENVFEAAVLYRKLLCVMGEVSYGDLKNTNQLKKLGGEDLISFQFKGKTPFTDENTATCICATNSLPSTPDKSVGFYRKWLIVDFPNQFEEISKDLIEKIPEKEFENLAKKCLNILKELYKTKKFTNEGNFEERIKRYEERSNPVMKFVDDYCEEKIGFNTPIRNFTNECNKYLKSKHLRVLTANQIGKILRNEGFMVGNRKIDDISSVVVLNLIIKTKKNYRNYRNYENSHSSSICNSIENNDSSNSSNSNIEEEEVNFHEIQRKGRY</sequence>
<feature type="compositionally biased region" description="Low complexity" evidence="4">
    <location>
        <begin position="460"/>
        <end position="473"/>
    </location>
</feature>
<dbReference type="InterPro" id="IPR014015">
    <property type="entry name" value="Helicase_SF3_DNA-vir"/>
</dbReference>
<evidence type="ECO:0000256" key="1">
    <source>
        <dbReference type="ARBA" id="ARBA00022741"/>
    </source>
</evidence>
<accession>A0A0F9RW50</accession>
<dbReference type="PANTHER" id="PTHR35372">
    <property type="entry name" value="ATP BINDING PROTEIN-RELATED"/>
    <property type="match status" value="1"/>
</dbReference>
<protein>
    <recommendedName>
        <fullName evidence="5">SF3 helicase domain-containing protein</fullName>
    </recommendedName>
</protein>
<dbReference type="InterPro" id="IPR027417">
    <property type="entry name" value="P-loop_NTPase"/>
</dbReference>
<comment type="caution">
    <text evidence="6">The sequence shown here is derived from an EMBL/GenBank/DDBJ whole genome shotgun (WGS) entry which is preliminary data.</text>
</comment>
<dbReference type="Gene3D" id="3.40.50.300">
    <property type="entry name" value="P-loop containing nucleotide triphosphate hydrolases"/>
    <property type="match status" value="1"/>
</dbReference>
<dbReference type="GO" id="GO:0016787">
    <property type="term" value="F:hydrolase activity"/>
    <property type="evidence" value="ECO:0007669"/>
    <property type="project" value="UniProtKB-KW"/>
</dbReference>
<dbReference type="NCBIfam" id="TIGR01613">
    <property type="entry name" value="primase_Cterm"/>
    <property type="match status" value="1"/>
</dbReference>
<evidence type="ECO:0000256" key="3">
    <source>
        <dbReference type="ARBA" id="ARBA00022840"/>
    </source>
</evidence>
<gene>
    <name evidence="6" type="ORF">LCGC14_0546090</name>
</gene>
<keyword evidence="2" id="KW-0378">Hydrolase</keyword>
<name>A0A0F9RW50_9ZZZZ</name>
<feature type="compositionally biased region" description="Basic and acidic residues" evidence="4">
    <location>
        <begin position="479"/>
        <end position="490"/>
    </location>
</feature>
<dbReference type="InterPro" id="IPR051620">
    <property type="entry name" value="ORF904-like_C"/>
</dbReference>
<keyword evidence="1" id="KW-0547">Nucleotide-binding</keyword>
<dbReference type="GO" id="GO:0005524">
    <property type="term" value="F:ATP binding"/>
    <property type="evidence" value="ECO:0007669"/>
    <property type="project" value="UniProtKB-KW"/>
</dbReference>
<organism evidence="6">
    <name type="scientific">marine sediment metagenome</name>
    <dbReference type="NCBI Taxonomy" id="412755"/>
    <lineage>
        <taxon>unclassified sequences</taxon>
        <taxon>metagenomes</taxon>
        <taxon>ecological metagenomes</taxon>
    </lineage>
</organism>
<dbReference type="InterPro" id="IPR045455">
    <property type="entry name" value="NrS-1_pol-like_helicase"/>
</dbReference>
<dbReference type="InterPro" id="IPR006500">
    <property type="entry name" value="Helicase_put_C_phage/plasmid"/>
</dbReference>
<evidence type="ECO:0000313" key="6">
    <source>
        <dbReference type="EMBL" id="KKN59054.1"/>
    </source>
</evidence>
<keyword evidence="3" id="KW-0067">ATP-binding</keyword>
<dbReference type="PROSITE" id="PS51206">
    <property type="entry name" value="SF3_HELICASE_1"/>
    <property type="match status" value="1"/>
</dbReference>
<dbReference type="PANTHER" id="PTHR35372:SF2">
    <property type="entry name" value="SF3 HELICASE DOMAIN-CONTAINING PROTEIN"/>
    <property type="match status" value="1"/>
</dbReference>
<feature type="region of interest" description="Disordered" evidence="4">
    <location>
        <begin position="460"/>
        <end position="490"/>
    </location>
</feature>
<dbReference type="Pfam" id="PF19263">
    <property type="entry name" value="DUF5906"/>
    <property type="match status" value="1"/>
</dbReference>
<reference evidence="6" key="1">
    <citation type="journal article" date="2015" name="Nature">
        <title>Complex archaea that bridge the gap between prokaryotes and eukaryotes.</title>
        <authorList>
            <person name="Spang A."/>
            <person name="Saw J.H."/>
            <person name="Jorgensen S.L."/>
            <person name="Zaremba-Niedzwiedzka K."/>
            <person name="Martijn J."/>
            <person name="Lind A.E."/>
            <person name="van Eijk R."/>
            <person name="Schleper C."/>
            <person name="Guy L."/>
            <person name="Ettema T.J."/>
        </authorList>
    </citation>
    <scope>NUCLEOTIDE SEQUENCE</scope>
</reference>
<dbReference type="AlphaFoldDB" id="A0A0F9RW50"/>